<dbReference type="InterPro" id="IPR000504">
    <property type="entry name" value="RRM_dom"/>
</dbReference>
<feature type="compositionally biased region" description="Basic and acidic residues" evidence="3">
    <location>
        <begin position="268"/>
        <end position="282"/>
    </location>
</feature>
<proteinExistence type="predicted"/>
<dbReference type="InterPro" id="IPR050502">
    <property type="entry name" value="Euk_RNA-bind_prot"/>
</dbReference>
<dbReference type="InterPro" id="IPR035979">
    <property type="entry name" value="RBD_domain_sf"/>
</dbReference>
<dbReference type="GO" id="GO:0003729">
    <property type="term" value="F:mRNA binding"/>
    <property type="evidence" value="ECO:0007669"/>
    <property type="project" value="TreeGrafter"/>
</dbReference>
<dbReference type="CDD" id="cd12343">
    <property type="entry name" value="RRM1_2_CoAA_like"/>
    <property type="match status" value="1"/>
</dbReference>
<evidence type="ECO:0000256" key="1">
    <source>
        <dbReference type="ARBA" id="ARBA00022884"/>
    </source>
</evidence>
<name>A0A183TDQ2_SCHSO</name>
<protein>
    <submittedName>
        <fullName evidence="5">RRM domain-containing protein</fullName>
    </submittedName>
</protein>
<feature type="domain" description="RRM" evidence="4">
    <location>
        <begin position="17"/>
        <end position="87"/>
    </location>
</feature>
<evidence type="ECO:0000256" key="3">
    <source>
        <dbReference type="SAM" id="MobiDB-lite"/>
    </source>
</evidence>
<evidence type="ECO:0000256" key="2">
    <source>
        <dbReference type="PROSITE-ProRule" id="PRU00176"/>
    </source>
</evidence>
<accession>A0A183TDQ2</accession>
<dbReference type="PANTHER" id="PTHR48025:SF26">
    <property type="entry name" value="HETEROGENEOUS NUCLEAR RIBONUCLEOPROTEIN M-RELATED"/>
    <property type="match status" value="1"/>
</dbReference>
<dbReference type="WBParaSite" id="SSLN_0001515301-mRNA-1">
    <property type="protein sequence ID" value="SSLN_0001515301-mRNA-1"/>
    <property type="gene ID" value="SSLN_0001515301"/>
</dbReference>
<dbReference type="SUPFAM" id="SSF54928">
    <property type="entry name" value="RNA-binding domain, RBD"/>
    <property type="match status" value="1"/>
</dbReference>
<dbReference type="GO" id="GO:0005634">
    <property type="term" value="C:nucleus"/>
    <property type="evidence" value="ECO:0007669"/>
    <property type="project" value="TreeGrafter"/>
</dbReference>
<evidence type="ECO:0000313" key="5">
    <source>
        <dbReference type="WBParaSite" id="SSLN_0001515301-mRNA-1"/>
    </source>
</evidence>
<dbReference type="PANTHER" id="PTHR48025">
    <property type="entry name" value="OS02G0815200 PROTEIN"/>
    <property type="match status" value="1"/>
</dbReference>
<sequence length="311" mass="35291">LFYRAHTVSVSLRPTMVKIFVGNLNPSSKAADLRKRFELYGKVTECDIVNNYAFVHMDSESDAEAAIAKLHNSDFDGAKINVEMSHGKRTSGGPMRRRFNDRRPRDDYRDRFRGPPRPYMDGPEGSRGPFGPESMPMRSSRFGPPAWDEGYPGPYPQRSAPRGYDYPPSSVPSRYPDREPVRQPRGPIGDAPFTPSYRGSSSVEPVPPPRDYQRKGSPPRSRFDNYETYGEYDRYREPVVPHANGTSQPRSAEYDNYGSYSGGSYDIPNRDYRDADRSRNYESVDYPYYDGHGSRSAAPPRSGSSYNYGRP</sequence>
<dbReference type="AlphaFoldDB" id="A0A183TDQ2"/>
<dbReference type="InterPro" id="IPR012677">
    <property type="entry name" value="Nucleotide-bd_a/b_plait_sf"/>
</dbReference>
<evidence type="ECO:0000259" key="4">
    <source>
        <dbReference type="PROSITE" id="PS50102"/>
    </source>
</evidence>
<dbReference type="SMART" id="SM00360">
    <property type="entry name" value="RRM"/>
    <property type="match status" value="1"/>
</dbReference>
<dbReference type="Gene3D" id="3.30.70.330">
    <property type="match status" value="1"/>
</dbReference>
<dbReference type="PROSITE" id="PS50102">
    <property type="entry name" value="RRM"/>
    <property type="match status" value="1"/>
</dbReference>
<organism evidence="5">
    <name type="scientific">Schistocephalus solidus</name>
    <name type="common">Tapeworm</name>
    <dbReference type="NCBI Taxonomy" id="70667"/>
    <lineage>
        <taxon>Eukaryota</taxon>
        <taxon>Metazoa</taxon>
        <taxon>Spiralia</taxon>
        <taxon>Lophotrochozoa</taxon>
        <taxon>Platyhelminthes</taxon>
        <taxon>Cestoda</taxon>
        <taxon>Eucestoda</taxon>
        <taxon>Diphyllobothriidea</taxon>
        <taxon>Diphyllobothriidae</taxon>
        <taxon>Schistocephalus</taxon>
    </lineage>
</organism>
<dbReference type="Pfam" id="PF00076">
    <property type="entry name" value="RRM_1"/>
    <property type="match status" value="1"/>
</dbReference>
<feature type="region of interest" description="Disordered" evidence="3">
    <location>
        <begin position="84"/>
        <end position="311"/>
    </location>
</feature>
<feature type="compositionally biased region" description="Low complexity" evidence="3">
    <location>
        <begin position="294"/>
        <end position="305"/>
    </location>
</feature>
<keyword evidence="1 2" id="KW-0694">RNA-binding</keyword>
<reference evidence="5" key="1">
    <citation type="submission" date="2016-06" db="UniProtKB">
        <authorList>
            <consortium name="WormBaseParasite"/>
        </authorList>
    </citation>
    <scope>IDENTIFICATION</scope>
</reference>
<feature type="compositionally biased region" description="Basic and acidic residues" evidence="3">
    <location>
        <begin position="221"/>
        <end position="239"/>
    </location>
</feature>
<feature type="compositionally biased region" description="Basic and acidic residues" evidence="3">
    <location>
        <begin position="101"/>
        <end position="113"/>
    </location>
</feature>